<dbReference type="InterPro" id="IPR013549">
    <property type="entry name" value="DUF1731"/>
</dbReference>
<dbReference type="OrthoDB" id="9801773at2"/>
<accession>H0QV05</accession>
<dbReference type="EMBL" id="BAEH01000009">
    <property type="protein sequence ID" value="GAB16656.1"/>
    <property type="molecule type" value="Genomic_DNA"/>
</dbReference>
<dbReference type="Pfam" id="PF08338">
    <property type="entry name" value="DUF1731"/>
    <property type="match status" value="1"/>
</dbReference>
<evidence type="ECO:0000259" key="3">
    <source>
        <dbReference type="Pfam" id="PF08338"/>
    </source>
</evidence>
<reference evidence="4 5" key="1">
    <citation type="submission" date="2011-12" db="EMBL/GenBank/DDBJ databases">
        <title>Whole genome shotgun sequence of Gordonia effusa NBRC 100432.</title>
        <authorList>
            <person name="Yoshida I."/>
            <person name="Takarada H."/>
            <person name="Hosoyama A."/>
            <person name="Tsuchikane K."/>
            <person name="Katsumata H."/>
            <person name="Yamazaki S."/>
            <person name="Fujita N."/>
        </authorList>
    </citation>
    <scope>NUCLEOTIDE SEQUENCE [LARGE SCALE GENOMIC DNA]</scope>
    <source>
        <strain evidence="4 5">NBRC 100432</strain>
    </source>
</reference>
<name>H0QV05_9ACTN</name>
<feature type="domain" description="NAD-dependent epimerase/dehydratase" evidence="2">
    <location>
        <begin position="3"/>
        <end position="212"/>
    </location>
</feature>
<evidence type="ECO:0008006" key="6">
    <source>
        <dbReference type="Google" id="ProtNLM"/>
    </source>
</evidence>
<dbReference type="Proteomes" id="UP000035034">
    <property type="component" value="Unassembled WGS sequence"/>
</dbReference>
<dbReference type="InterPro" id="IPR010099">
    <property type="entry name" value="SDR39U1"/>
</dbReference>
<comment type="caution">
    <text evidence="4">The sequence shown here is derived from an EMBL/GenBank/DDBJ whole genome shotgun (WGS) entry which is preliminary data.</text>
</comment>
<dbReference type="Gene3D" id="3.40.50.720">
    <property type="entry name" value="NAD(P)-binding Rossmann-like Domain"/>
    <property type="match status" value="1"/>
</dbReference>
<dbReference type="AlphaFoldDB" id="H0QV05"/>
<evidence type="ECO:0000259" key="2">
    <source>
        <dbReference type="Pfam" id="PF01370"/>
    </source>
</evidence>
<gene>
    <name evidence="4" type="ORF">GOEFS_009_00240</name>
</gene>
<dbReference type="InterPro" id="IPR001509">
    <property type="entry name" value="Epimerase_deHydtase"/>
</dbReference>
<dbReference type="RefSeq" id="WP_007315994.1">
    <property type="nucleotide sequence ID" value="NZ_BAEH01000009.1"/>
</dbReference>
<keyword evidence="5" id="KW-1185">Reference proteome</keyword>
<dbReference type="Pfam" id="PF01370">
    <property type="entry name" value="Epimerase"/>
    <property type="match status" value="1"/>
</dbReference>
<organism evidence="4 5">
    <name type="scientific">Gordonia effusa NBRC 100432</name>
    <dbReference type="NCBI Taxonomy" id="1077974"/>
    <lineage>
        <taxon>Bacteria</taxon>
        <taxon>Bacillati</taxon>
        <taxon>Actinomycetota</taxon>
        <taxon>Actinomycetes</taxon>
        <taxon>Mycobacteriales</taxon>
        <taxon>Gordoniaceae</taxon>
        <taxon>Gordonia</taxon>
    </lineage>
</organism>
<protein>
    <recommendedName>
        <fullName evidence="6">TIGR01777 family protein</fullName>
    </recommendedName>
</protein>
<dbReference type="SUPFAM" id="SSF51735">
    <property type="entry name" value="NAD(P)-binding Rossmann-fold domains"/>
    <property type="match status" value="1"/>
</dbReference>
<evidence type="ECO:0000256" key="1">
    <source>
        <dbReference type="ARBA" id="ARBA00009353"/>
    </source>
</evidence>
<dbReference type="InterPro" id="IPR036291">
    <property type="entry name" value="NAD(P)-bd_dom_sf"/>
</dbReference>
<feature type="domain" description="DUF1731" evidence="3">
    <location>
        <begin position="246"/>
        <end position="291"/>
    </location>
</feature>
<evidence type="ECO:0000313" key="4">
    <source>
        <dbReference type="EMBL" id="GAB16656.1"/>
    </source>
</evidence>
<comment type="similarity">
    <text evidence="1">Belongs to the NAD(P)-dependent epimerase/dehydratase family. SDR39U1 subfamily.</text>
</comment>
<sequence>MRIVVAGSSGLIGSALVDSLRAHGHSVARLVRHEPYHDDEFGWDPESFGVPPDSLAGADAVVNLGGVSVSGWRWTGRFKQELRDSRITPTEVLAEATAMAGVPILINASATGFYGNTGDHIATEKSAAGDGFLADLVTDWEASATAATEGYDTRVTLLRTAPVLSPRGGILGKLRVPFKLGLGAPIGDGRQYFSWISLVDEVRAIEYLLTNDIAGPVNLTAPDPVRFNEFTRTFAQSLHRPAFLRIPGVAATAVAGEMAREMILYSQRVIPAVLTDHGFVFDHPTLDQALDYAHG</sequence>
<dbReference type="NCBIfam" id="TIGR01777">
    <property type="entry name" value="yfcH"/>
    <property type="match status" value="1"/>
</dbReference>
<evidence type="ECO:0000313" key="5">
    <source>
        <dbReference type="Proteomes" id="UP000035034"/>
    </source>
</evidence>
<dbReference type="PANTHER" id="PTHR11092:SF0">
    <property type="entry name" value="EPIMERASE FAMILY PROTEIN SDR39U1"/>
    <property type="match status" value="1"/>
</dbReference>
<dbReference type="STRING" id="1077974.GOEFS_009_00240"/>
<dbReference type="PANTHER" id="PTHR11092">
    <property type="entry name" value="SUGAR NUCLEOTIDE EPIMERASE RELATED"/>
    <property type="match status" value="1"/>
</dbReference>
<proteinExistence type="inferred from homology"/>
<dbReference type="eggNOG" id="COG1090">
    <property type="taxonomic scope" value="Bacteria"/>
</dbReference>